<reference evidence="10 11" key="1">
    <citation type="journal article" date="2021" name="Elife">
        <title>Chloroplast acquisition without the gene transfer in kleptoplastic sea slugs, Plakobranchus ocellatus.</title>
        <authorList>
            <person name="Maeda T."/>
            <person name="Takahashi S."/>
            <person name="Yoshida T."/>
            <person name="Shimamura S."/>
            <person name="Takaki Y."/>
            <person name="Nagai Y."/>
            <person name="Toyoda A."/>
            <person name="Suzuki Y."/>
            <person name="Arimoto A."/>
            <person name="Ishii H."/>
            <person name="Satoh N."/>
            <person name="Nishiyama T."/>
            <person name="Hasebe M."/>
            <person name="Maruyama T."/>
            <person name="Minagawa J."/>
            <person name="Obokata J."/>
            <person name="Shigenobu S."/>
        </authorList>
    </citation>
    <scope>NUCLEOTIDE SEQUENCE [LARGE SCALE GENOMIC DNA]</scope>
</reference>
<evidence type="ECO:0000313" key="11">
    <source>
        <dbReference type="Proteomes" id="UP000735302"/>
    </source>
</evidence>
<dbReference type="InterPro" id="IPR050200">
    <property type="entry name" value="Nuclear_hormone_rcpt_NR3"/>
</dbReference>
<evidence type="ECO:0000256" key="1">
    <source>
        <dbReference type="ARBA" id="ARBA00022723"/>
    </source>
</evidence>
<keyword evidence="11" id="KW-1185">Reference proteome</keyword>
<dbReference type="Proteomes" id="UP000735302">
    <property type="component" value="Unassembled WGS sequence"/>
</dbReference>
<keyword evidence="7 10" id="KW-0675">Receptor</keyword>
<name>A0AAV4DVP5_9GAST</name>
<proteinExistence type="predicted"/>
<dbReference type="SMART" id="SM00399">
    <property type="entry name" value="ZnF_C4"/>
    <property type="match status" value="1"/>
</dbReference>
<keyword evidence="8" id="KW-0539">Nucleus</keyword>
<keyword evidence="5" id="KW-0238">DNA-binding</keyword>
<dbReference type="InterPro" id="IPR013088">
    <property type="entry name" value="Znf_NHR/GATA"/>
</dbReference>
<dbReference type="GO" id="GO:0008270">
    <property type="term" value="F:zinc ion binding"/>
    <property type="evidence" value="ECO:0007669"/>
    <property type="project" value="UniProtKB-KW"/>
</dbReference>
<keyword evidence="1" id="KW-0479">Metal-binding</keyword>
<keyword evidence="6" id="KW-0804">Transcription</keyword>
<dbReference type="GO" id="GO:0003700">
    <property type="term" value="F:DNA-binding transcription factor activity"/>
    <property type="evidence" value="ECO:0007669"/>
    <property type="project" value="InterPro"/>
</dbReference>
<dbReference type="Gene3D" id="3.30.50.10">
    <property type="entry name" value="Erythroid Transcription Factor GATA-1, subunit A"/>
    <property type="match status" value="1"/>
</dbReference>
<evidence type="ECO:0000259" key="9">
    <source>
        <dbReference type="PROSITE" id="PS51030"/>
    </source>
</evidence>
<accession>A0AAV4DVP5</accession>
<evidence type="ECO:0000256" key="8">
    <source>
        <dbReference type="ARBA" id="ARBA00023242"/>
    </source>
</evidence>
<dbReference type="AlphaFoldDB" id="A0AAV4DVP5"/>
<evidence type="ECO:0000256" key="2">
    <source>
        <dbReference type="ARBA" id="ARBA00022771"/>
    </source>
</evidence>
<dbReference type="EMBL" id="BLXT01008384">
    <property type="protein sequence ID" value="GFO48279.1"/>
    <property type="molecule type" value="Genomic_DNA"/>
</dbReference>
<dbReference type="Pfam" id="PF00105">
    <property type="entry name" value="zf-C4"/>
    <property type="match status" value="1"/>
</dbReference>
<organism evidence="10 11">
    <name type="scientific">Plakobranchus ocellatus</name>
    <dbReference type="NCBI Taxonomy" id="259542"/>
    <lineage>
        <taxon>Eukaryota</taxon>
        <taxon>Metazoa</taxon>
        <taxon>Spiralia</taxon>
        <taxon>Lophotrochozoa</taxon>
        <taxon>Mollusca</taxon>
        <taxon>Gastropoda</taxon>
        <taxon>Heterobranchia</taxon>
        <taxon>Euthyneura</taxon>
        <taxon>Panpulmonata</taxon>
        <taxon>Sacoglossa</taxon>
        <taxon>Placobranchoidea</taxon>
        <taxon>Plakobranchidae</taxon>
        <taxon>Plakobranchus</taxon>
    </lineage>
</organism>
<evidence type="ECO:0000256" key="6">
    <source>
        <dbReference type="ARBA" id="ARBA00023163"/>
    </source>
</evidence>
<keyword evidence="2" id="KW-0863">Zinc-finger</keyword>
<dbReference type="PANTHER" id="PTHR48092">
    <property type="entry name" value="KNIRPS-RELATED PROTEIN-RELATED"/>
    <property type="match status" value="1"/>
</dbReference>
<protein>
    <submittedName>
        <fullName evidence="10">Estrogen related receptor</fullName>
    </submittedName>
</protein>
<evidence type="ECO:0000256" key="5">
    <source>
        <dbReference type="ARBA" id="ARBA00023125"/>
    </source>
</evidence>
<keyword evidence="4" id="KW-0805">Transcription regulation</keyword>
<dbReference type="GO" id="GO:0043565">
    <property type="term" value="F:sequence-specific DNA binding"/>
    <property type="evidence" value="ECO:0007669"/>
    <property type="project" value="InterPro"/>
</dbReference>
<evidence type="ECO:0000313" key="10">
    <source>
        <dbReference type="EMBL" id="GFO48279.1"/>
    </source>
</evidence>
<dbReference type="InterPro" id="IPR001628">
    <property type="entry name" value="Znf_hrmn_rcpt"/>
</dbReference>
<keyword evidence="3" id="KW-0862">Zinc</keyword>
<evidence type="ECO:0000256" key="3">
    <source>
        <dbReference type="ARBA" id="ARBA00022833"/>
    </source>
</evidence>
<gene>
    <name evidence="10" type="ORF">PoB_007478400</name>
</gene>
<feature type="domain" description="Nuclear receptor" evidence="9">
    <location>
        <begin position="7"/>
        <end position="61"/>
    </location>
</feature>
<dbReference type="PROSITE" id="PS51030">
    <property type="entry name" value="NUCLEAR_REC_DBD_2"/>
    <property type="match status" value="1"/>
</dbReference>
<evidence type="ECO:0000256" key="7">
    <source>
        <dbReference type="ARBA" id="ARBA00023170"/>
    </source>
</evidence>
<sequence length="229" mass="25206">MIAVPQRDTIATSLKPLKGNIEYSCPASGDCEITKRRRKACQACRFQKCLGVGMLREGHGAQQYLVSGVNLNIFPFSWARVRPSRWLSVPFTEGTAQHQLATCICCAVTGGWHGFQPIILSLTGPNLALNNHLNILGGWRVSKQADFLVLFSRTRDKESGECSITTRKRKNSSVPPVNVYLFIVEACTLGTLPRAQPRSSSSSSSTTKLTSSDATLPLCLCQHHKTLEW</sequence>
<evidence type="ECO:0000256" key="4">
    <source>
        <dbReference type="ARBA" id="ARBA00023015"/>
    </source>
</evidence>
<dbReference type="SUPFAM" id="SSF57716">
    <property type="entry name" value="Glucocorticoid receptor-like (DNA-binding domain)"/>
    <property type="match status" value="1"/>
</dbReference>
<comment type="caution">
    <text evidence="10">The sequence shown here is derived from an EMBL/GenBank/DDBJ whole genome shotgun (WGS) entry which is preliminary data.</text>
</comment>